<dbReference type="STRING" id="1618480.US11_C0004G0071"/>
<name>A0A0G0HD15_9BACT</name>
<dbReference type="InterPro" id="IPR008964">
    <property type="entry name" value="Invasin/intimin_cell_adhesion"/>
</dbReference>
<dbReference type="Pfam" id="PF02369">
    <property type="entry name" value="Big_1"/>
    <property type="match status" value="1"/>
</dbReference>
<comment type="similarity">
    <text evidence="1">Belongs to the intimin/invasin family.</text>
</comment>
<dbReference type="Gene3D" id="2.60.40.10">
    <property type="entry name" value="Immunoglobulins"/>
    <property type="match status" value="1"/>
</dbReference>
<dbReference type="AlphaFoldDB" id="A0A0G0HD15"/>
<dbReference type="PROSITE" id="PS51127">
    <property type="entry name" value="BIG1"/>
    <property type="match status" value="1"/>
</dbReference>
<sequence length="129" mass="14238">MLLFMLTFGLFTTITVFNKPLTRLTKAKEEFLPSSDSTLIFAWPLSVKISEGTKVQINVFVRNMNNIPLPNKTVTLNSTLGKISENNIITDKAGKAVFTLKPSVPGIAEISATVDNQVQVKQKITVKIE</sequence>
<proteinExistence type="inferred from homology"/>
<evidence type="ECO:0000313" key="4">
    <source>
        <dbReference type="Proteomes" id="UP000034344"/>
    </source>
</evidence>
<gene>
    <name evidence="3" type="ORF">US11_C0004G0071</name>
</gene>
<dbReference type="SMART" id="SM00634">
    <property type="entry name" value="BID_1"/>
    <property type="match status" value="1"/>
</dbReference>
<reference evidence="3 4" key="1">
    <citation type="journal article" date="2015" name="Nature">
        <title>rRNA introns, odd ribosomes, and small enigmatic genomes across a large radiation of phyla.</title>
        <authorList>
            <person name="Brown C.T."/>
            <person name="Hug L.A."/>
            <person name="Thomas B.C."/>
            <person name="Sharon I."/>
            <person name="Castelle C.J."/>
            <person name="Singh A."/>
            <person name="Wilkins M.J."/>
            <person name="Williams K.H."/>
            <person name="Banfield J.F."/>
        </authorList>
    </citation>
    <scope>NUCLEOTIDE SEQUENCE [LARGE SCALE GENOMIC DNA]</scope>
</reference>
<dbReference type="InterPro" id="IPR003344">
    <property type="entry name" value="Big_1_dom"/>
</dbReference>
<dbReference type="InterPro" id="IPR013783">
    <property type="entry name" value="Ig-like_fold"/>
</dbReference>
<dbReference type="Proteomes" id="UP000034344">
    <property type="component" value="Unassembled WGS sequence"/>
</dbReference>
<feature type="domain" description="Big-1" evidence="2">
    <location>
        <begin position="37"/>
        <end position="129"/>
    </location>
</feature>
<comment type="caution">
    <text evidence="3">The sequence shown here is derived from an EMBL/GenBank/DDBJ whole genome shotgun (WGS) entry which is preliminary data.</text>
</comment>
<dbReference type="SUPFAM" id="SSF49373">
    <property type="entry name" value="Invasin/intimin cell-adhesion fragments"/>
    <property type="match status" value="1"/>
</dbReference>
<evidence type="ECO:0000256" key="1">
    <source>
        <dbReference type="ARBA" id="ARBA00010116"/>
    </source>
</evidence>
<accession>A0A0G0HD15</accession>
<dbReference type="EMBL" id="LBRS01000004">
    <property type="protein sequence ID" value="KKQ01801.1"/>
    <property type="molecule type" value="Genomic_DNA"/>
</dbReference>
<evidence type="ECO:0000259" key="2">
    <source>
        <dbReference type="PROSITE" id="PS51127"/>
    </source>
</evidence>
<protein>
    <recommendedName>
        <fullName evidence="2">Big-1 domain-containing protein</fullName>
    </recommendedName>
</protein>
<organism evidence="3 4">
    <name type="scientific">Candidatus Roizmanbacteria bacterium GW2011_GWA2_36_23</name>
    <dbReference type="NCBI Taxonomy" id="1618480"/>
    <lineage>
        <taxon>Bacteria</taxon>
        <taxon>Candidatus Roizmaniibacteriota</taxon>
    </lineage>
</organism>
<evidence type="ECO:0000313" key="3">
    <source>
        <dbReference type="EMBL" id="KKQ01801.1"/>
    </source>
</evidence>